<evidence type="ECO:0000256" key="1">
    <source>
        <dbReference type="SAM" id="SignalP"/>
    </source>
</evidence>
<dbReference type="AlphaFoldDB" id="A0A1X7A3U3"/>
<evidence type="ECO:0008006" key="4">
    <source>
        <dbReference type="Google" id="ProtNLM"/>
    </source>
</evidence>
<keyword evidence="1" id="KW-0732">Signal</keyword>
<name>A0A1X7A3U3_9RHOB</name>
<dbReference type="InterPro" id="IPR029033">
    <property type="entry name" value="His_PPase_superfam"/>
</dbReference>
<dbReference type="SUPFAM" id="SSF53254">
    <property type="entry name" value="Phosphoglycerate mutase-like"/>
    <property type="match status" value="1"/>
</dbReference>
<proteinExistence type="predicted"/>
<keyword evidence="3" id="KW-1185">Reference proteome</keyword>
<feature type="chain" id="PRO_5012214204" description="Histidine phosphatase superfamily (Branch 1)" evidence="1">
    <location>
        <begin position="25"/>
        <end position="178"/>
    </location>
</feature>
<dbReference type="Gene3D" id="3.40.50.1240">
    <property type="entry name" value="Phosphoglycerate mutase-like"/>
    <property type="match status" value="1"/>
</dbReference>
<reference evidence="2 3" key="1">
    <citation type="submission" date="2017-03" db="EMBL/GenBank/DDBJ databases">
        <authorList>
            <person name="Afonso C.L."/>
            <person name="Miller P.J."/>
            <person name="Scott M.A."/>
            <person name="Spackman E."/>
            <person name="Goraichik I."/>
            <person name="Dimitrov K.M."/>
            <person name="Suarez D.L."/>
            <person name="Swayne D.E."/>
        </authorList>
    </citation>
    <scope>NUCLEOTIDE SEQUENCE [LARGE SCALE GENOMIC DNA]</scope>
    <source>
        <strain evidence="2 3">CECT 8625</strain>
    </source>
</reference>
<feature type="signal peptide" evidence="1">
    <location>
        <begin position="1"/>
        <end position="24"/>
    </location>
</feature>
<gene>
    <name evidence="2" type="ORF">ROJ8625_03628</name>
</gene>
<sequence>MRLRRRDILAAGLALPALSLPARANDWDAFGEEGAVAPGTGDPPGFEIGDCATQRTLSEAGRAQARTIGAALRARGIGFDRVLTSAWCRCRETADLLGVGPVETAPAFNSFFSDRAARAARTEAALGIVSRARGRVLAVTHQVNISALTGQGTASGEIVIARPTEGGMTVLGSVFLAA</sequence>
<protein>
    <recommendedName>
        <fullName evidence="4">Histidine phosphatase superfamily (Branch 1)</fullName>
    </recommendedName>
</protein>
<dbReference type="Proteomes" id="UP000193570">
    <property type="component" value="Unassembled WGS sequence"/>
</dbReference>
<dbReference type="RefSeq" id="WP_085793282.1">
    <property type="nucleotide sequence ID" value="NZ_FWFK01000007.1"/>
</dbReference>
<accession>A0A1X7A3U3</accession>
<evidence type="ECO:0000313" key="3">
    <source>
        <dbReference type="Proteomes" id="UP000193570"/>
    </source>
</evidence>
<dbReference type="InterPro" id="IPR013078">
    <property type="entry name" value="His_Pase_superF_clade-1"/>
</dbReference>
<dbReference type="CDD" id="cd07067">
    <property type="entry name" value="HP_PGM_like"/>
    <property type="match status" value="1"/>
</dbReference>
<evidence type="ECO:0000313" key="2">
    <source>
        <dbReference type="EMBL" id="SLN69697.1"/>
    </source>
</evidence>
<organism evidence="2 3">
    <name type="scientific">Roseivivax jejudonensis</name>
    <dbReference type="NCBI Taxonomy" id="1529041"/>
    <lineage>
        <taxon>Bacteria</taxon>
        <taxon>Pseudomonadati</taxon>
        <taxon>Pseudomonadota</taxon>
        <taxon>Alphaproteobacteria</taxon>
        <taxon>Rhodobacterales</taxon>
        <taxon>Roseobacteraceae</taxon>
        <taxon>Roseivivax</taxon>
    </lineage>
</organism>
<dbReference type="Pfam" id="PF00300">
    <property type="entry name" value="His_Phos_1"/>
    <property type="match status" value="1"/>
</dbReference>
<dbReference type="EMBL" id="FWFK01000007">
    <property type="protein sequence ID" value="SLN69697.1"/>
    <property type="molecule type" value="Genomic_DNA"/>
</dbReference>